<dbReference type="GO" id="GO:0003682">
    <property type="term" value="F:chromatin binding"/>
    <property type="evidence" value="ECO:0007669"/>
    <property type="project" value="InterPro"/>
</dbReference>
<dbReference type="Proteomes" id="UP000015453">
    <property type="component" value="Unassembled WGS sequence"/>
</dbReference>
<dbReference type="SUPFAM" id="SSF54160">
    <property type="entry name" value="Chromo domain-like"/>
    <property type="match status" value="1"/>
</dbReference>
<keyword evidence="3" id="KW-1185">Reference proteome</keyword>
<dbReference type="Gene3D" id="2.40.50.40">
    <property type="match status" value="1"/>
</dbReference>
<dbReference type="InterPro" id="IPR039276">
    <property type="entry name" value="SHH1/2"/>
</dbReference>
<gene>
    <name evidence="2" type="ORF">M569_12293</name>
</gene>
<feature type="non-terminal residue" evidence="2">
    <location>
        <position position="1"/>
    </location>
</feature>
<dbReference type="PANTHER" id="PTHR33827">
    <property type="entry name" value="PROTEIN SAWADEE HOMEODOMAIN HOMOLOG 2"/>
    <property type="match status" value="1"/>
</dbReference>
<protein>
    <recommendedName>
        <fullName evidence="1">SAWADEE domain-containing protein</fullName>
    </recommendedName>
</protein>
<reference evidence="2 3" key="1">
    <citation type="journal article" date="2013" name="BMC Genomics">
        <title>The miniature genome of a carnivorous plant Genlisea aurea contains a low number of genes and short non-coding sequences.</title>
        <authorList>
            <person name="Leushkin E.V."/>
            <person name="Sutormin R.A."/>
            <person name="Nabieva E.R."/>
            <person name="Penin A.A."/>
            <person name="Kondrashov A.S."/>
            <person name="Logacheva M.D."/>
        </authorList>
    </citation>
    <scope>NUCLEOTIDE SEQUENCE [LARGE SCALE GENOMIC DNA]</scope>
</reference>
<dbReference type="EMBL" id="AUSU01006101">
    <property type="protein sequence ID" value="EPS62500.1"/>
    <property type="molecule type" value="Genomic_DNA"/>
</dbReference>
<name>S8C6U1_9LAMI</name>
<dbReference type="AlphaFoldDB" id="S8C6U1"/>
<feature type="domain" description="SAWADEE" evidence="1">
    <location>
        <begin position="4"/>
        <end position="60"/>
    </location>
</feature>
<dbReference type="Pfam" id="PF16719">
    <property type="entry name" value="SAWADEE"/>
    <property type="match status" value="1"/>
</dbReference>
<comment type="caution">
    <text evidence="2">The sequence shown here is derived from an EMBL/GenBank/DDBJ whole genome shotgun (WGS) entry which is preliminary data.</text>
</comment>
<evidence type="ECO:0000259" key="1">
    <source>
        <dbReference type="Pfam" id="PF16719"/>
    </source>
</evidence>
<evidence type="ECO:0000313" key="2">
    <source>
        <dbReference type="EMBL" id="EPS62500.1"/>
    </source>
</evidence>
<sequence>DISKVEFEARSSKDGAWYDVHSFLSYRCRSSGETEVYVRYVGFVAEEDEWINARTDTRER</sequence>
<dbReference type="PANTHER" id="PTHR33827:SF3">
    <property type="entry name" value="OS09G0346900 PROTEIN"/>
    <property type="match status" value="1"/>
</dbReference>
<accession>S8C6U1</accession>
<dbReference type="InterPro" id="IPR032001">
    <property type="entry name" value="SAWADEE_dom"/>
</dbReference>
<dbReference type="InterPro" id="IPR016197">
    <property type="entry name" value="Chromo-like_dom_sf"/>
</dbReference>
<proteinExistence type="predicted"/>
<organism evidence="2 3">
    <name type="scientific">Genlisea aurea</name>
    <dbReference type="NCBI Taxonomy" id="192259"/>
    <lineage>
        <taxon>Eukaryota</taxon>
        <taxon>Viridiplantae</taxon>
        <taxon>Streptophyta</taxon>
        <taxon>Embryophyta</taxon>
        <taxon>Tracheophyta</taxon>
        <taxon>Spermatophyta</taxon>
        <taxon>Magnoliopsida</taxon>
        <taxon>eudicotyledons</taxon>
        <taxon>Gunneridae</taxon>
        <taxon>Pentapetalae</taxon>
        <taxon>asterids</taxon>
        <taxon>lamiids</taxon>
        <taxon>Lamiales</taxon>
        <taxon>Lentibulariaceae</taxon>
        <taxon>Genlisea</taxon>
    </lineage>
</organism>
<dbReference type="OrthoDB" id="1885884at2759"/>
<evidence type="ECO:0000313" key="3">
    <source>
        <dbReference type="Proteomes" id="UP000015453"/>
    </source>
</evidence>